<dbReference type="Pfam" id="PF12784">
    <property type="entry name" value="PDDEXK_2"/>
    <property type="match status" value="1"/>
</dbReference>
<comment type="caution">
    <text evidence="1">The sequence shown here is derived from an EMBL/GenBank/DDBJ whole genome shotgun (WGS) entry which is preliminary data.</text>
</comment>
<dbReference type="Proteomes" id="UP000481616">
    <property type="component" value="Unassembled WGS sequence"/>
</dbReference>
<sequence length="341" mass="39025">MCSEGLRERYVNPYTDFAFKLLFGTDLNKEILIGFLNALFDGKQVIEDVTYLNTEHLGSKETDRRAVFDVYCENEKGEKILIEMQRGEQQFFKDRSIYYATYPIREQAIKGEIWDYELKAVYVIGILNFALDDVSSSSFRHEVKLMDTTTHEVFFDKLTFVYLEMPKFHKTEQELDTLFDKWMFVLKNLARLMERPTALQERVFNRLFEAAEIAQFSKENLYAYEESLKVYRDWNNVIDTAIQKGIARGMEEGLVKGMEEGLVKGMEEGIAKGMEEGIAKGMEEGIVKGMEEGIAKGMEKGIAKGEWMKAQTIAGNLKNAGLSIAEIAKVTGLSEDEINSL</sequence>
<dbReference type="EMBL" id="VVYY01000011">
    <property type="protein sequence ID" value="KAA5396862.1"/>
    <property type="molecule type" value="Genomic_DNA"/>
</dbReference>
<dbReference type="AlphaFoldDB" id="A0A4Q5HPN2"/>
<dbReference type="PANTHER" id="PTHR41317:SF1">
    <property type="entry name" value="PD-(D_E)XK NUCLEASE FAMILY TRANSPOSASE"/>
    <property type="match status" value="1"/>
</dbReference>
<protein>
    <submittedName>
        <fullName evidence="1">Rpn family recombination-promoting nuclease/putative transposase</fullName>
    </submittedName>
</protein>
<organism evidence="1 2">
    <name type="scientific">Phocaeicola dorei</name>
    <dbReference type="NCBI Taxonomy" id="357276"/>
    <lineage>
        <taxon>Bacteria</taxon>
        <taxon>Pseudomonadati</taxon>
        <taxon>Bacteroidota</taxon>
        <taxon>Bacteroidia</taxon>
        <taxon>Bacteroidales</taxon>
        <taxon>Bacteroidaceae</taxon>
        <taxon>Phocaeicola</taxon>
    </lineage>
</organism>
<reference evidence="1 2" key="1">
    <citation type="journal article" date="2019" name="Nat. Med.">
        <title>A library of human gut bacterial isolates paired with longitudinal multiomics data enables mechanistic microbiome research.</title>
        <authorList>
            <person name="Poyet M."/>
            <person name="Groussin M."/>
            <person name="Gibbons S.M."/>
            <person name="Avila-Pacheco J."/>
            <person name="Jiang X."/>
            <person name="Kearney S.M."/>
            <person name="Perrotta A.R."/>
            <person name="Berdy B."/>
            <person name="Zhao S."/>
            <person name="Lieberman T.D."/>
            <person name="Swanson P.K."/>
            <person name="Smith M."/>
            <person name="Roesemann S."/>
            <person name="Alexander J.E."/>
            <person name="Rich S.A."/>
            <person name="Livny J."/>
            <person name="Vlamakis H."/>
            <person name="Clish C."/>
            <person name="Bullock K."/>
            <person name="Deik A."/>
            <person name="Scott J."/>
            <person name="Pierce K.A."/>
            <person name="Xavier R.J."/>
            <person name="Alm E.J."/>
        </authorList>
    </citation>
    <scope>NUCLEOTIDE SEQUENCE [LARGE SCALE GENOMIC DNA]</scope>
    <source>
        <strain evidence="1 2">BIOML-A1</strain>
    </source>
</reference>
<name>A0A4Q5HPN2_9BACT</name>
<dbReference type="NCBIfam" id="TIGR01784">
    <property type="entry name" value="T_den_put_tspse"/>
    <property type="match status" value="1"/>
</dbReference>
<dbReference type="RefSeq" id="WP_130054096.1">
    <property type="nucleotide sequence ID" value="NZ_BAABYF010000001.1"/>
</dbReference>
<evidence type="ECO:0000313" key="2">
    <source>
        <dbReference type="Proteomes" id="UP000481616"/>
    </source>
</evidence>
<dbReference type="PANTHER" id="PTHR41317">
    <property type="entry name" value="PD-(D_E)XK NUCLEASE FAMILY TRANSPOSASE"/>
    <property type="match status" value="1"/>
</dbReference>
<accession>A0A4Q5HPN2</accession>
<evidence type="ECO:0000313" key="1">
    <source>
        <dbReference type="EMBL" id="KAA5396862.1"/>
    </source>
</evidence>
<dbReference type="InterPro" id="IPR010106">
    <property type="entry name" value="RpnA"/>
</dbReference>
<gene>
    <name evidence="1" type="ORF">F2Y58_13540</name>
</gene>
<proteinExistence type="predicted"/>